<dbReference type="InterPro" id="IPR050341">
    <property type="entry name" value="PP1_catalytic_subunit"/>
</dbReference>
<dbReference type="Proteomes" id="UP000887575">
    <property type="component" value="Unassembled WGS sequence"/>
</dbReference>
<proteinExistence type="inferred from homology"/>
<evidence type="ECO:0000256" key="1">
    <source>
        <dbReference type="RuleBase" id="RU004273"/>
    </source>
</evidence>
<evidence type="ECO:0000259" key="2">
    <source>
        <dbReference type="PROSITE" id="PS00125"/>
    </source>
</evidence>
<dbReference type="GO" id="GO:0005737">
    <property type="term" value="C:cytoplasm"/>
    <property type="evidence" value="ECO:0007669"/>
    <property type="project" value="TreeGrafter"/>
</dbReference>
<comment type="similarity">
    <text evidence="1">Belongs to the PPP phosphatase family.</text>
</comment>
<dbReference type="SUPFAM" id="SSF56300">
    <property type="entry name" value="Metallo-dependent phosphatases"/>
    <property type="match status" value="1"/>
</dbReference>
<dbReference type="SMART" id="SM00156">
    <property type="entry name" value="PP2Ac"/>
    <property type="match status" value="1"/>
</dbReference>
<feature type="domain" description="Serine/threonine specific protein phosphatases" evidence="2">
    <location>
        <begin position="191"/>
        <end position="196"/>
    </location>
</feature>
<dbReference type="PANTHER" id="PTHR11668:SF516">
    <property type="entry name" value="SERINE_THREONINE SPECIFIC PROTEIN PHOSPHATASES DOMAIN-CONTAINING PROTEIN"/>
    <property type="match status" value="1"/>
</dbReference>
<dbReference type="PANTHER" id="PTHR11668">
    <property type="entry name" value="SERINE/THREONINE PROTEIN PHOSPHATASE"/>
    <property type="match status" value="1"/>
</dbReference>
<dbReference type="GO" id="GO:0005634">
    <property type="term" value="C:nucleus"/>
    <property type="evidence" value="ECO:0007669"/>
    <property type="project" value="TreeGrafter"/>
</dbReference>
<name>A0AAF3EFL6_9BILA</name>
<dbReference type="EC" id="3.1.3.16" evidence="1"/>
<accession>A0AAF3EFL6</accession>
<dbReference type="AlphaFoldDB" id="A0AAF3EFL6"/>
<dbReference type="PRINTS" id="PR00114">
    <property type="entry name" value="STPHPHTASE"/>
</dbReference>
<dbReference type="InterPro" id="IPR006186">
    <property type="entry name" value="Ser/Thr-sp_prot-phosphatase"/>
</dbReference>
<dbReference type="PROSITE" id="PS00125">
    <property type="entry name" value="SER_THR_PHOSPHATASE"/>
    <property type="match status" value="1"/>
</dbReference>
<sequence length="388" mass="43910">MNTAYYEDSKMLNAIFPGNNAIESAQRSIPTYSVFGIDTHTAINQEDQQFLDELIDHLMRAPLTGRAEKSLIFPLNRIISSRNNSTAPLVNVFVTPNEIRRLTHLCIESFKAQPMLLRLNPAPRLHIFGDLHGQLRDLRTQINEIGLPIDQSDSLQYLFLGDYVDRGVQSVETFVLLAALKCRYPRAVYMLRGNHEDHNTAITYGFYDEIMSKYANTVNPSNKGKGERIWLHFVSIFNWMPVAALIGEKILAMHGGLSPHLTNLQQINQIPRPTLTPSYGLMCDLLWSDPEPLSDPTASWAMSSRGISFTFDERTVISFCHRHHIELIVRAHQINTEMLQHGHKWFGQNGRLVTLFSAPNYLNMGNAGGVLVVEPSTTTANAYRVRVH</sequence>
<dbReference type="Pfam" id="PF00149">
    <property type="entry name" value="Metallophos"/>
    <property type="match status" value="1"/>
</dbReference>
<dbReference type="WBParaSite" id="MBELARI_LOCUS12768">
    <property type="protein sequence ID" value="MBELARI_LOCUS12768"/>
    <property type="gene ID" value="MBELARI_LOCUS12768"/>
</dbReference>
<dbReference type="InterPro" id="IPR004843">
    <property type="entry name" value="Calcineurin-like_PHP"/>
</dbReference>
<dbReference type="InterPro" id="IPR029052">
    <property type="entry name" value="Metallo-depent_PP-like"/>
</dbReference>
<comment type="catalytic activity">
    <reaction evidence="1">
        <text>O-phospho-L-threonyl-[protein] + H2O = L-threonyl-[protein] + phosphate</text>
        <dbReference type="Rhea" id="RHEA:47004"/>
        <dbReference type="Rhea" id="RHEA-COMP:11060"/>
        <dbReference type="Rhea" id="RHEA-COMP:11605"/>
        <dbReference type="ChEBI" id="CHEBI:15377"/>
        <dbReference type="ChEBI" id="CHEBI:30013"/>
        <dbReference type="ChEBI" id="CHEBI:43474"/>
        <dbReference type="ChEBI" id="CHEBI:61977"/>
        <dbReference type="EC" id="3.1.3.16"/>
    </reaction>
</comment>
<protein>
    <recommendedName>
        <fullName evidence="1">Serine/threonine-protein phosphatase</fullName>
        <ecNumber evidence="1">3.1.3.16</ecNumber>
    </recommendedName>
</protein>
<evidence type="ECO:0000313" key="4">
    <source>
        <dbReference type="WBParaSite" id="MBELARI_LOCUS12768"/>
    </source>
</evidence>
<keyword evidence="3" id="KW-1185">Reference proteome</keyword>
<keyword evidence="1" id="KW-0378">Hydrolase</keyword>
<reference evidence="4" key="1">
    <citation type="submission" date="2024-02" db="UniProtKB">
        <authorList>
            <consortium name="WormBaseParasite"/>
        </authorList>
    </citation>
    <scope>IDENTIFICATION</scope>
</reference>
<dbReference type="GO" id="GO:0004722">
    <property type="term" value="F:protein serine/threonine phosphatase activity"/>
    <property type="evidence" value="ECO:0007669"/>
    <property type="project" value="UniProtKB-EC"/>
</dbReference>
<evidence type="ECO:0000313" key="3">
    <source>
        <dbReference type="Proteomes" id="UP000887575"/>
    </source>
</evidence>
<dbReference type="Gene3D" id="3.60.21.10">
    <property type="match status" value="1"/>
</dbReference>
<organism evidence="3 4">
    <name type="scientific">Mesorhabditis belari</name>
    <dbReference type="NCBI Taxonomy" id="2138241"/>
    <lineage>
        <taxon>Eukaryota</taxon>
        <taxon>Metazoa</taxon>
        <taxon>Ecdysozoa</taxon>
        <taxon>Nematoda</taxon>
        <taxon>Chromadorea</taxon>
        <taxon>Rhabditida</taxon>
        <taxon>Rhabditina</taxon>
        <taxon>Rhabditomorpha</taxon>
        <taxon>Rhabditoidea</taxon>
        <taxon>Rhabditidae</taxon>
        <taxon>Mesorhabditinae</taxon>
        <taxon>Mesorhabditis</taxon>
    </lineage>
</organism>